<dbReference type="GO" id="GO:0005737">
    <property type="term" value="C:cytoplasm"/>
    <property type="evidence" value="ECO:0007669"/>
    <property type="project" value="UniProtKB-SubCell"/>
</dbReference>
<protein>
    <recommendedName>
        <fullName evidence="5">adenine phosphoribosyltransferase</fullName>
        <ecNumber evidence="5">2.4.2.7</ecNumber>
    </recommendedName>
</protein>
<dbReference type="PANTHER" id="PTHR32315">
    <property type="entry name" value="ADENINE PHOSPHORIBOSYLTRANSFERASE"/>
    <property type="match status" value="1"/>
</dbReference>
<proteinExistence type="inferred from homology"/>
<dbReference type="CDD" id="cd06223">
    <property type="entry name" value="PRTases_typeI"/>
    <property type="match status" value="1"/>
</dbReference>
<comment type="caution">
    <text evidence="12">The sequence shown here is derived from an EMBL/GenBank/DDBJ whole genome shotgun (WGS) entry which is preliminary data.</text>
</comment>
<dbReference type="GO" id="GO:0016208">
    <property type="term" value="F:AMP binding"/>
    <property type="evidence" value="ECO:0007669"/>
    <property type="project" value="TreeGrafter"/>
</dbReference>
<keyword evidence="8" id="KW-0808">Transferase</keyword>
<keyword evidence="7 12" id="KW-0328">Glycosyltransferase</keyword>
<dbReference type="Proteomes" id="UP000886893">
    <property type="component" value="Unassembled WGS sequence"/>
</dbReference>
<comment type="pathway">
    <text evidence="3">Purine metabolism; AMP biosynthesis via salvage pathway; AMP from adenine: step 1/1.</text>
</comment>
<comment type="catalytic activity">
    <reaction evidence="1">
        <text>AMP + diphosphate = 5-phospho-alpha-D-ribose 1-diphosphate + adenine</text>
        <dbReference type="Rhea" id="RHEA:16609"/>
        <dbReference type="ChEBI" id="CHEBI:16708"/>
        <dbReference type="ChEBI" id="CHEBI:33019"/>
        <dbReference type="ChEBI" id="CHEBI:58017"/>
        <dbReference type="ChEBI" id="CHEBI:456215"/>
        <dbReference type="EC" id="2.4.2.7"/>
    </reaction>
</comment>
<evidence type="ECO:0000313" key="13">
    <source>
        <dbReference type="Proteomes" id="UP000886893"/>
    </source>
</evidence>
<dbReference type="InterPro" id="IPR029057">
    <property type="entry name" value="PRTase-like"/>
</dbReference>
<dbReference type="AlphaFoldDB" id="A0A9D1GA69"/>
<dbReference type="SUPFAM" id="SSF53271">
    <property type="entry name" value="PRTase-like"/>
    <property type="match status" value="1"/>
</dbReference>
<dbReference type="GO" id="GO:0003999">
    <property type="term" value="F:adenine phosphoribosyltransferase activity"/>
    <property type="evidence" value="ECO:0007669"/>
    <property type="project" value="UniProtKB-EC"/>
</dbReference>
<evidence type="ECO:0000256" key="9">
    <source>
        <dbReference type="ARBA" id="ARBA00022726"/>
    </source>
</evidence>
<keyword evidence="10" id="KW-0812">Transmembrane</keyword>
<evidence type="ECO:0000256" key="7">
    <source>
        <dbReference type="ARBA" id="ARBA00022676"/>
    </source>
</evidence>
<dbReference type="EMBL" id="DVKI01000150">
    <property type="protein sequence ID" value="HIT17683.1"/>
    <property type="molecule type" value="Genomic_DNA"/>
</dbReference>
<comment type="subcellular location">
    <subcellularLocation>
        <location evidence="2">Cytoplasm</location>
    </subcellularLocation>
</comment>
<evidence type="ECO:0000256" key="10">
    <source>
        <dbReference type="SAM" id="Phobius"/>
    </source>
</evidence>
<dbReference type="PANTHER" id="PTHR32315:SF3">
    <property type="entry name" value="ADENINE PHOSPHORIBOSYLTRANSFERASE"/>
    <property type="match status" value="1"/>
</dbReference>
<dbReference type="Pfam" id="PF00156">
    <property type="entry name" value="Pribosyltran"/>
    <property type="match status" value="1"/>
</dbReference>
<keyword evidence="9" id="KW-0660">Purine salvage</keyword>
<dbReference type="InterPro" id="IPR000836">
    <property type="entry name" value="PRTase_dom"/>
</dbReference>
<gene>
    <name evidence="12" type="ORF">IAD04_04860</name>
</gene>
<evidence type="ECO:0000256" key="5">
    <source>
        <dbReference type="ARBA" id="ARBA00011893"/>
    </source>
</evidence>
<evidence type="ECO:0000256" key="4">
    <source>
        <dbReference type="ARBA" id="ARBA00008391"/>
    </source>
</evidence>
<keyword evidence="6" id="KW-0963">Cytoplasm</keyword>
<evidence type="ECO:0000259" key="11">
    <source>
        <dbReference type="Pfam" id="PF00156"/>
    </source>
</evidence>
<evidence type="ECO:0000313" key="12">
    <source>
        <dbReference type="EMBL" id="HIT17683.1"/>
    </source>
</evidence>
<feature type="non-terminal residue" evidence="12">
    <location>
        <position position="1"/>
    </location>
</feature>
<name>A0A9D1GA69_9FIRM</name>
<comment type="similarity">
    <text evidence="4">Belongs to the purine/pyrimidine phosphoribosyltransferase family.</text>
</comment>
<dbReference type="EC" id="2.4.2.7" evidence="5"/>
<organism evidence="12 13">
    <name type="scientific">Candidatus Caccosoma faecigallinarum</name>
    <dbReference type="NCBI Taxonomy" id="2840720"/>
    <lineage>
        <taxon>Bacteria</taxon>
        <taxon>Bacillati</taxon>
        <taxon>Bacillota</taxon>
        <taxon>Bacillota incertae sedis</taxon>
        <taxon>Candidatus Caccosoma</taxon>
    </lineage>
</organism>
<evidence type="ECO:0000256" key="1">
    <source>
        <dbReference type="ARBA" id="ARBA00000868"/>
    </source>
</evidence>
<dbReference type="Gene3D" id="3.40.50.2020">
    <property type="match status" value="1"/>
</dbReference>
<keyword evidence="10" id="KW-1133">Transmembrane helix</keyword>
<dbReference type="GO" id="GO:0044209">
    <property type="term" value="P:AMP salvage"/>
    <property type="evidence" value="ECO:0007669"/>
    <property type="project" value="TreeGrafter"/>
</dbReference>
<sequence>KKGQKVVIIDDLLATGGTIEAAIHLIEALGGIVVGCAFLICLDQLKGEERLKNYKTLSLIHY</sequence>
<accession>A0A9D1GA69</accession>
<evidence type="ECO:0000256" key="6">
    <source>
        <dbReference type="ARBA" id="ARBA00022490"/>
    </source>
</evidence>
<evidence type="ECO:0000256" key="8">
    <source>
        <dbReference type="ARBA" id="ARBA00022679"/>
    </source>
</evidence>
<keyword evidence="10" id="KW-0472">Membrane</keyword>
<dbReference type="GO" id="GO:0006168">
    <property type="term" value="P:adenine salvage"/>
    <property type="evidence" value="ECO:0007669"/>
    <property type="project" value="TreeGrafter"/>
</dbReference>
<dbReference type="InterPro" id="IPR050054">
    <property type="entry name" value="UPRTase/APRTase"/>
</dbReference>
<dbReference type="GO" id="GO:0002055">
    <property type="term" value="F:adenine binding"/>
    <property type="evidence" value="ECO:0007669"/>
    <property type="project" value="TreeGrafter"/>
</dbReference>
<feature type="domain" description="Phosphoribosyltransferase" evidence="11">
    <location>
        <begin position="2"/>
        <end position="55"/>
    </location>
</feature>
<reference evidence="12" key="1">
    <citation type="submission" date="2020-10" db="EMBL/GenBank/DDBJ databases">
        <authorList>
            <person name="Gilroy R."/>
        </authorList>
    </citation>
    <scope>NUCLEOTIDE SEQUENCE</scope>
    <source>
        <strain evidence="12">14508</strain>
    </source>
</reference>
<evidence type="ECO:0000256" key="2">
    <source>
        <dbReference type="ARBA" id="ARBA00004496"/>
    </source>
</evidence>
<feature type="transmembrane region" description="Helical" evidence="10">
    <location>
        <begin position="21"/>
        <end position="42"/>
    </location>
</feature>
<reference evidence="12" key="2">
    <citation type="journal article" date="2021" name="PeerJ">
        <title>Extensive microbial diversity within the chicken gut microbiome revealed by metagenomics and culture.</title>
        <authorList>
            <person name="Gilroy R."/>
            <person name="Ravi A."/>
            <person name="Getino M."/>
            <person name="Pursley I."/>
            <person name="Horton D.L."/>
            <person name="Alikhan N.F."/>
            <person name="Baker D."/>
            <person name="Gharbi K."/>
            <person name="Hall N."/>
            <person name="Watson M."/>
            <person name="Adriaenssens E.M."/>
            <person name="Foster-Nyarko E."/>
            <person name="Jarju S."/>
            <person name="Secka A."/>
            <person name="Antonio M."/>
            <person name="Oren A."/>
            <person name="Chaudhuri R.R."/>
            <person name="La Ragione R."/>
            <person name="Hildebrand F."/>
            <person name="Pallen M.J."/>
        </authorList>
    </citation>
    <scope>NUCLEOTIDE SEQUENCE</scope>
    <source>
        <strain evidence="12">14508</strain>
    </source>
</reference>
<evidence type="ECO:0000256" key="3">
    <source>
        <dbReference type="ARBA" id="ARBA00004659"/>
    </source>
</evidence>
<dbReference type="GO" id="GO:0006166">
    <property type="term" value="P:purine ribonucleoside salvage"/>
    <property type="evidence" value="ECO:0007669"/>
    <property type="project" value="UniProtKB-KW"/>
</dbReference>